<accession>A0AAU7DHS4</accession>
<organism evidence="7">
    <name type="scientific">Telmatobacter sp. DSM 110680</name>
    <dbReference type="NCBI Taxonomy" id="3036704"/>
    <lineage>
        <taxon>Bacteria</taxon>
        <taxon>Pseudomonadati</taxon>
        <taxon>Acidobacteriota</taxon>
        <taxon>Terriglobia</taxon>
        <taxon>Terriglobales</taxon>
        <taxon>Acidobacteriaceae</taxon>
        <taxon>Telmatobacter</taxon>
    </lineage>
</organism>
<evidence type="ECO:0000256" key="5">
    <source>
        <dbReference type="SAM" id="SignalP"/>
    </source>
</evidence>
<keyword evidence="5" id="KW-0732">Signal</keyword>
<dbReference type="PROSITE" id="PS51007">
    <property type="entry name" value="CYTC"/>
    <property type="match status" value="1"/>
</dbReference>
<dbReference type="InterPro" id="IPR036909">
    <property type="entry name" value="Cyt_c-like_dom_sf"/>
</dbReference>
<dbReference type="InterPro" id="IPR009056">
    <property type="entry name" value="Cyt_c-like_dom"/>
</dbReference>
<evidence type="ECO:0000256" key="2">
    <source>
        <dbReference type="ARBA" id="ARBA00022723"/>
    </source>
</evidence>
<protein>
    <submittedName>
        <fullName evidence="7">Photosystem P840 reaction-center cytochrome c-551</fullName>
    </submittedName>
</protein>
<dbReference type="GO" id="GO:0020037">
    <property type="term" value="F:heme binding"/>
    <property type="evidence" value="ECO:0007669"/>
    <property type="project" value="InterPro"/>
</dbReference>
<keyword evidence="3 4" id="KW-0408">Iron</keyword>
<dbReference type="GO" id="GO:0046872">
    <property type="term" value="F:metal ion binding"/>
    <property type="evidence" value="ECO:0007669"/>
    <property type="project" value="UniProtKB-KW"/>
</dbReference>
<dbReference type="SUPFAM" id="SSF46626">
    <property type="entry name" value="Cytochrome c"/>
    <property type="match status" value="1"/>
</dbReference>
<name>A0AAU7DHS4_9BACT</name>
<proteinExistence type="predicted"/>
<dbReference type="EMBL" id="CP121196">
    <property type="protein sequence ID" value="XBH16351.1"/>
    <property type="molecule type" value="Genomic_DNA"/>
</dbReference>
<evidence type="ECO:0000313" key="7">
    <source>
        <dbReference type="EMBL" id="XBH16351.1"/>
    </source>
</evidence>
<evidence type="ECO:0000256" key="1">
    <source>
        <dbReference type="ARBA" id="ARBA00022617"/>
    </source>
</evidence>
<sequence length="136" mass="15328">MQKAIRIIAVAGLALPIFLAAQSSSNVTLPQDKGADKVDVSKYPADQQKGYKVFTDKCSKCHTIARPINTTMTTAEWNRYVKRMMHKPNSGISDSQGKTIYDFLAYDQENRKDKNPSAFFKSLSDEEIEKLKAQQH</sequence>
<keyword evidence="2 4" id="KW-0479">Metal-binding</keyword>
<reference evidence="7" key="1">
    <citation type="submission" date="2023-03" db="EMBL/GenBank/DDBJ databases">
        <title>Edaphobacter sp.</title>
        <authorList>
            <person name="Huber K.J."/>
            <person name="Papendorf J."/>
            <person name="Pilke C."/>
            <person name="Bunk B."/>
            <person name="Sproeer C."/>
            <person name="Pester M."/>
        </authorList>
    </citation>
    <scope>NUCLEOTIDE SEQUENCE</scope>
    <source>
        <strain evidence="7">DSM 110680</strain>
    </source>
</reference>
<evidence type="ECO:0000256" key="3">
    <source>
        <dbReference type="ARBA" id="ARBA00023004"/>
    </source>
</evidence>
<keyword evidence="1 4" id="KW-0349">Heme</keyword>
<dbReference type="AlphaFoldDB" id="A0AAU7DHS4"/>
<dbReference type="RefSeq" id="WP_348261580.1">
    <property type="nucleotide sequence ID" value="NZ_CP121196.1"/>
</dbReference>
<feature type="domain" description="Cytochrome c" evidence="6">
    <location>
        <begin position="45"/>
        <end position="136"/>
    </location>
</feature>
<dbReference type="Gene3D" id="1.10.760.10">
    <property type="entry name" value="Cytochrome c-like domain"/>
    <property type="match status" value="1"/>
</dbReference>
<dbReference type="GO" id="GO:0009055">
    <property type="term" value="F:electron transfer activity"/>
    <property type="evidence" value="ECO:0007669"/>
    <property type="project" value="InterPro"/>
</dbReference>
<evidence type="ECO:0000259" key="6">
    <source>
        <dbReference type="PROSITE" id="PS51007"/>
    </source>
</evidence>
<feature type="signal peptide" evidence="5">
    <location>
        <begin position="1"/>
        <end position="21"/>
    </location>
</feature>
<gene>
    <name evidence="7" type="ORF">P8935_17470</name>
</gene>
<evidence type="ECO:0000256" key="4">
    <source>
        <dbReference type="PROSITE-ProRule" id="PRU00433"/>
    </source>
</evidence>
<feature type="chain" id="PRO_5043885009" evidence="5">
    <location>
        <begin position="22"/>
        <end position="136"/>
    </location>
</feature>